<comment type="caution">
    <text evidence="5">The sequence shown here is derived from an EMBL/GenBank/DDBJ whole genome shotgun (WGS) entry which is preliminary data.</text>
</comment>
<keyword evidence="2" id="KW-0238">DNA-binding</keyword>
<dbReference type="GO" id="GO:0000976">
    <property type="term" value="F:transcription cis-regulatory region binding"/>
    <property type="evidence" value="ECO:0007669"/>
    <property type="project" value="TreeGrafter"/>
</dbReference>
<keyword evidence="3" id="KW-0804">Transcription</keyword>
<dbReference type="AlphaFoldDB" id="A0A0F9LEL3"/>
<dbReference type="InterPro" id="IPR018060">
    <property type="entry name" value="HTH_AraC"/>
</dbReference>
<evidence type="ECO:0000256" key="3">
    <source>
        <dbReference type="ARBA" id="ARBA00023163"/>
    </source>
</evidence>
<dbReference type="GO" id="GO:0003700">
    <property type="term" value="F:DNA-binding transcription factor activity"/>
    <property type="evidence" value="ECO:0007669"/>
    <property type="project" value="InterPro"/>
</dbReference>
<dbReference type="PROSITE" id="PS01124">
    <property type="entry name" value="HTH_ARAC_FAMILY_2"/>
    <property type="match status" value="1"/>
</dbReference>
<accession>A0A0F9LEL3</accession>
<dbReference type="InterPro" id="IPR009057">
    <property type="entry name" value="Homeodomain-like_sf"/>
</dbReference>
<sequence length="343" mass="39641">MAKLLKHTGYERDVAFIPAYCQPAVLIDLAIARDVNTKHLFRSTRLSLDDLHSADTLVSSDQVETLIDNARKLLDADDTSFLYGQQLLPGFYGACSHALQQVKSARQAIEFLCEFHVFLTPLMTPRFYENDEYGFLYWQTNSGSTQIETFLSEAYISATKSMIDWLSKQSLPWQFEFTHAEPEYIEQYWVNLGSDVLFEQQMNVMKLPLSYLNKEWSASTSLGLHGATNAAYQQLRKLDEQASFLDHLYDYLRQHITEPISLDSVSFAFGISPASMKRKLKKHHTHFQQQLDLVRKHTAIYLYQVKGFSNQDIAEYLCFSDMNNFRRAFKRWTGLSPNTLFAQ</sequence>
<evidence type="ECO:0000313" key="5">
    <source>
        <dbReference type="EMBL" id="KKM85686.1"/>
    </source>
</evidence>
<dbReference type="InterPro" id="IPR032687">
    <property type="entry name" value="AraC-type_N"/>
</dbReference>
<evidence type="ECO:0000256" key="2">
    <source>
        <dbReference type="ARBA" id="ARBA00023125"/>
    </source>
</evidence>
<dbReference type="PANTHER" id="PTHR47894:SF1">
    <property type="entry name" value="HTH-TYPE TRANSCRIPTIONAL REGULATOR VQSM"/>
    <property type="match status" value="1"/>
</dbReference>
<dbReference type="GO" id="GO:0005829">
    <property type="term" value="C:cytosol"/>
    <property type="evidence" value="ECO:0007669"/>
    <property type="project" value="TreeGrafter"/>
</dbReference>
<evidence type="ECO:0000259" key="4">
    <source>
        <dbReference type="PROSITE" id="PS01124"/>
    </source>
</evidence>
<dbReference type="PANTHER" id="PTHR47894">
    <property type="entry name" value="HTH-TYPE TRANSCRIPTIONAL REGULATOR GADX"/>
    <property type="match status" value="1"/>
</dbReference>
<dbReference type="Pfam" id="PF12625">
    <property type="entry name" value="Arabinose_bd"/>
    <property type="match status" value="1"/>
</dbReference>
<dbReference type="Pfam" id="PF12833">
    <property type="entry name" value="HTH_18"/>
    <property type="match status" value="1"/>
</dbReference>
<feature type="domain" description="HTH araC/xylS-type" evidence="4">
    <location>
        <begin position="246"/>
        <end position="343"/>
    </location>
</feature>
<dbReference type="SMART" id="SM00342">
    <property type="entry name" value="HTH_ARAC"/>
    <property type="match status" value="1"/>
</dbReference>
<gene>
    <name evidence="5" type="ORF">LCGC14_1286550</name>
</gene>
<keyword evidence="1" id="KW-0805">Transcription regulation</keyword>
<reference evidence="5" key="1">
    <citation type="journal article" date="2015" name="Nature">
        <title>Complex archaea that bridge the gap between prokaryotes and eukaryotes.</title>
        <authorList>
            <person name="Spang A."/>
            <person name="Saw J.H."/>
            <person name="Jorgensen S.L."/>
            <person name="Zaremba-Niedzwiedzka K."/>
            <person name="Martijn J."/>
            <person name="Lind A.E."/>
            <person name="van Eijk R."/>
            <person name="Schleper C."/>
            <person name="Guy L."/>
            <person name="Ettema T.J."/>
        </authorList>
    </citation>
    <scope>NUCLEOTIDE SEQUENCE</scope>
</reference>
<proteinExistence type="predicted"/>
<dbReference type="SUPFAM" id="SSF46689">
    <property type="entry name" value="Homeodomain-like"/>
    <property type="match status" value="1"/>
</dbReference>
<name>A0A0F9LEL3_9ZZZZ</name>
<protein>
    <recommendedName>
        <fullName evidence="4">HTH araC/xylS-type domain-containing protein</fullName>
    </recommendedName>
</protein>
<dbReference type="EMBL" id="LAZR01007371">
    <property type="protein sequence ID" value="KKM85686.1"/>
    <property type="molecule type" value="Genomic_DNA"/>
</dbReference>
<organism evidence="5">
    <name type="scientific">marine sediment metagenome</name>
    <dbReference type="NCBI Taxonomy" id="412755"/>
    <lineage>
        <taxon>unclassified sequences</taxon>
        <taxon>metagenomes</taxon>
        <taxon>ecological metagenomes</taxon>
    </lineage>
</organism>
<dbReference type="Gene3D" id="1.10.10.60">
    <property type="entry name" value="Homeodomain-like"/>
    <property type="match status" value="1"/>
</dbReference>
<evidence type="ECO:0000256" key="1">
    <source>
        <dbReference type="ARBA" id="ARBA00023015"/>
    </source>
</evidence>